<protein>
    <recommendedName>
        <fullName evidence="3">Aminotransferase-like plant mobile domain-containing protein</fullName>
    </recommendedName>
</protein>
<dbReference type="EMBL" id="KI394195">
    <property type="protein sequence ID" value="ERN04615.1"/>
    <property type="molecule type" value="Genomic_DNA"/>
</dbReference>
<evidence type="ECO:0008006" key="3">
    <source>
        <dbReference type="Google" id="ProtNLM"/>
    </source>
</evidence>
<proteinExistence type="predicted"/>
<accession>W1PC49</accession>
<gene>
    <name evidence="1" type="ORF">AMTR_s00075p00173870</name>
</gene>
<keyword evidence="2" id="KW-1185">Reference proteome</keyword>
<dbReference type="Gramene" id="ERN04615">
    <property type="protein sequence ID" value="ERN04615"/>
    <property type="gene ID" value="AMTR_s00075p00173870"/>
</dbReference>
<dbReference type="AlphaFoldDB" id="W1PC49"/>
<dbReference type="HOGENOM" id="CLU_068553_1_0_1"/>
<dbReference type="Proteomes" id="UP000017836">
    <property type="component" value="Unassembled WGS sequence"/>
</dbReference>
<feature type="non-terminal residue" evidence="1">
    <location>
        <position position="1"/>
    </location>
</feature>
<sequence length="216" mass="24330">TCSILLRSGELAPTHEDVTQILGVRSEGEPFLSIPLGMSTSHAFDSKELLGIPLEKIRGRHDSEIRLGKLVWEFTGVPHCARRLMGGRAPQVLVSVSRRPSHKGKAPVEEDGAGASELVQEESEVFWEKVDLTIDHGPFLDSEIYSLWAFLAYLFGEFLYVDRSKGRAHLLVVWATRWLDYFERVAWGPATVGWLHYHLCSVVRLARYLGRGSIFL</sequence>
<reference evidence="2" key="1">
    <citation type="journal article" date="2013" name="Science">
        <title>The Amborella genome and the evolution of flowering plants.</title>
        <authorList>
            <consortium name="Amborella Genome Project"/>
        </authorList>
    </citation>
    <scope>NUCLEOTIDE SEQUENCE [LARGE SCALE GENOMIC DNA]</scope>
</reference>
<evidence type="ECO:0000313" key="2">
    <source>
        <dbReference type="Proteomes" id="UP000017836"/>
    </source>
</evidence>
<organism evidence="1 2">
    <name type="scientific">Amborella trichopoda</name>
    <dbReference type="NCBI Taxonomy" id="13333"/>
    <lineage>
        <taxon>Eukaryota</taxon>
        <taxon>Viridiplantae</taxon>
        <taxon>Streptophyta</taxon>
        <taxon>Embryophyta</taxon>
        <taxon>Tracheophyta</taxon>
        <taxon>Spermatophyta</taxon>
        <taxon>Magnoliopsida</taxon>
        <taxon>Amborellales</taxon>
        <taxon>Amborellaceae</taxon>
        <taxon>Amborella</taxon>
    </lineage>
</organism>
<name>W1PC49_AMBTC</name>
<evidence type="ECO:0000313" key="1">
    <source>
        <dbReference type="EMBL" id="ERN04615.1"/>
    </source>
</evidence>